<dbReference type="EMBL" id="FRBW01000001">
    <property type="protein sequence ID" value="SHL35076.1"/>
    <property type="molecule type" value="Genomic_DNA"/>
</dbReference>
<protein>
    <submittedName>
        <fullName evidence="3">Regulatory protein, Fis family</fullName>
    </submittedName>
</protein>
<reference evidence="3 4" key="1">
    <citation type="submission" date="2016-11" db="EMBL/GenBank/DDBJ databases">
        <authorList>
            <person name="Jaros S."/>
            <person name="Januszkiewicz K."/>
            <person name="Wedrychowicz H."/>
        </authorList>
    </citation>
    <scope>NUCLEOTIDE SEQUENCE [LARGE SCALE GENOMIC DNA]</scope>
    <source>
        <strain evidence="3 4">DSM 22153</strain>
    </source>
</reference>
<dbReference type="OrthoDB" id="9805953at2"/>
<dbReference type="Gene3D" id="3.30.450.40">
    <property type="match status" value="1"/>
</dbReference>
<evidence type="ECO:0000259" key="1">
    <source>
        <dbReference type="Pfam" id="PF01590"/>
    </source>
</evidence>
<dbReference type="SUPFAM" id="SSF46689">
    <property type="entry name" value="Homeodomain-like"/>
    <property type="match status" value="1"/>
</dbReference>
<feature type="domain" description="DNA binding HTH" evidence="2">
    <location>
        <begin position="280"/>
        <end position="316"/>
    </location>
</feature>
<dbReference type="InterPro" id="IPR009057">
    <property type="entry name" value="Homeodomain-like_sf"/>
</dbReference>
<gene>
    <name evidence="3" type="ORF">SAMN05444272_0367</name>
</gene>
<dbReference type="InterPro" id="IPR003018">
    <property type="entry name" value="GAF"/>
</dbReference>
<dbReference type="AlphaFoldDB" id="A0A1M6ZXD0"/>
<proteinExistence type="predicted"/>
<dbReference type="SUPFAM" id="SSF55781">
    <property type="entry name" value="GAF domain-like"/>
    <property type="match status" value="1"/>
</dbReference>
<evidence type="ECO:0000313" key="4">
    <source>
        <dbReference type="Proteomes" id="UP000186002"/>
    </source>
</evidence>
<sequence>MAPASMAASHVDVVAATVRDSMNAATSIVAASWRRSMIYYGLDPAKSSSPVRLEASALAISRERNGKLLEIARPSLERLFHTAGRAGCCVALTDADGMVLETSTTAGDQKAFSEWGLVEGAVWNEASEGTNGIGTCLAEKRPVIIFQNQHFRAKNIAMSCMGAPIHDAAGELIAVLDVSNCRNDLTQSFAQVLGAVVTESARSVETDLFRASHPGARFIMTEGHGVAGVSLLAVDEDDLVIGASRLARRTLGITTESLSLLPALSEVLEGADIRQGIGRAEKSEIRRALLRRKGNVTAAAKDLGISRATMYRRMNQHGLSAEEAGS</sequence>
<feature type="domain" description="GAF" evidence="1">
    <location>
        <begin position="68"/>
        <end position="197"/>
    </location>
</feature>
<dbReference type="PRINTS" id="PR01590">
    <property type="entry name" value="HTHFIS"/>
</dbReference>
<dbReference type="Proteomes" id="UP000186002">
    <property type="component" value="Unassembled WGS sequence"/>
</dbReference>
<evidence type="ECO:0000259" key="2">
    <source>
        <dbReference type="Pfam" id="PF02954"/>
    </source>
</evidence>
<dbReference type="Pfam" id="PF01590">
    <property type="entry name" value="GAF"/>
    <property type="match status" value="1"/>
</dbReference>
<name>A0A1M6ZXD0_9HYPH</name>
<dbReference type="GO" id="GO:0043565">
    <property type="term" value="F:sequence-specific DNA binding"/>
    <property type="evidence" value="ECO:0007669"/>
    <property type="project" value="InterPro"/>
</dbReference>
<dbReference type="InterPro" id="IPR002197">
    <property type="entry name" value="HTH_Fis"/>
</dbReference>
<keyword evidence="4" id="KW-1185">Reference proteome</keyword>
<dbReference type="STRING" id="735517.SAMN05444272_0367"/>
<dbReference type="InterPro" id="IPR029016">
    <property type="entry name" value="GAF-like_dom_sf"/>
</dbReference>
<evidence type="ECO:0000313" key="3">
    <source>
        <dbReference type="EMBL" id="SHL35076.1"/>
    </source>
</evidence>
<dbReference type="Pfam" id="PF02954">
    <property type="entry name" value="HTH_8"/>
    <property type="match status" value="1"/>
</dbReference>
<dbReference type="Gene3D" id="1.10.10.60">
    <property type="entry name" value="Homeodomain-like"/>
    <property type="match status" value="1"/>
</dbReference>
<dbReference type="RefSeq" id="WP_073008063.1">
    <property type="nucleotide sequence ID" value="NZ_FRBW01000001.1"/>
</dbReference>
<accession>A0A1M6ZXD0</accession>
<organism evidence="3 4">
    <name type="scientific">Roseibium suaedae</name>
    <dbReference type="NCBI Taxonomy" id="735517"/>
    <lineage>
        <taxon>Bacteria</taxon>
        <taxon>Pseudomonadati</taxon>
        <taxon>Pseudomonadota</taxon>
        <taxon>Alphaproteobacteria</taxon>
        <taxon>Hyphomicrobiales</taxon>
        <taxon>Stappiaceae</taxon>
        <taxon>Roseibium</taxon>
    </lineage>
</organism>